<dbReference type="Pfam" id="PF00294">
    <property type="entry name" value="PfkB"/>
    <property type="match status" value="1"/>
</dbReference>
<evidence type="ECO:0000256" key="3">
    <source>
        <dbReference type="ARBA" id="ARBA00022741"/>
    </source>
</evidence>
<dbReference type="EMBL" id="JADWYR010000002">
    <property type="protein sequence ID" value="MBG9377011.1"/>
    <property type="molecule type" value="Genomic_DNA"/>
</dbReference>
<dbReference type="AlphaFoldDB" id="A0A931EAV8"/>
<name>A0A931EAV8_9BACT</name>
<keyword evidence="3" id="KW-0547">Nucleotide-binding</keyword>
<dbReference type="InterPro" id="IPR029056">
    <property type="entry name" value="Ribokinase-like"/>
</dbReference>
<evidence type="ECO:0000256" key="6">
    <source>
        <dbReference type="PIRNR" id="PIRNR000535"/>
    </source>
</evidence>
<protein>
    <submittedName>
        <fullName evidence="8">1-phosphofructokinase family hexose kinase</fullName>
    </submittedName>
</protein>
<dbReference type="CDD" id="cd01164">
    <property type="entry name" value="FruK_PfkB_like"/>
    <property type="match status" value="1"/>
</dbReference>
<dbReference type="PIRSF" id="PIRSF000535">
    <property type="entry name" value="1PFK/6PFK/LacC"/>
    <property type="match status" value="1"/>
</dbReference>
<dbReference type="GO" id="GO:0005524">
    <property type="term" value="F:ATP binding"/>
    <property type="evidence" value="ECO:0007669"/>
    <property type="project" value="UniProtKB-KW"/>
</dbReference>
<organism evidence="8 9">
    <name type="scientific">Panacibacter microcysteis</name>
    <dbReference type="NCBI Taxonomy" id="2793269"/>
    <lineage>
        <taxon>Bacteria</taxon>
        <taxon>Pseudomonadati</taxon>
        <taxon>Bacteroidota</taxon>
        <taxon>Chitinophagia</taxon>
        <taxon>Chitinophagales</taxon>
        <taxon>Chitinophagaceae</taxon>
        <taxon>Panacibacter</taxon>
    </lineage>
</organism>
<dbReference type="PANTHER" id="PTHR46566:SF2">
    <property type="entry name" value="ATP-DEPENDENT 6-PHOSPHOFRUCTOKINASE ISOZYME 2"/>
    <property type="match status" value="1"/>
</dbReference>
<sequence length="306" mass="32654">MASIVTITINPCIDKSSSIDRLVPEKKLRCATPKFEPGGGGINISRAIQKLGGLSTPVYLGGGPASIMLHDLLRAEKIEPVIIPIKDFTRENFIVYETSSGNQFRFGMPGPHIAQHELDECIKAVAGINADFVIASGSLPPGVSADFYARLGKTVKNTNTKYIVDTSGEAIKHALDEGMYLWKPNLGELSAFAGYEELNADTAVEAAKKVIATGKVEIIVISMGAAGAMLVTKDITERIAAPVVKRKSTVGAGDSMVAGIVYSIAAGRSLQEAVKYGVMCGSAATMNHGTELCRKEDVEYLYNLHY</sequence>
<evidence type="ECO:0000313" key="8">
    <source>
        <dbReference type="EMBL" id="MBG9377011.1"/>
    </source>
</evidence>
<dbReference type="InterPro" id="IPR002173">
    <property type="entry name" value="Carboh/pur_kinase_PfkB_CS"/>
</dbReference>
<accession>A0A931EAV8</accession>
<evidence type="ECO:0000256" key="4">
    <source>
        <dbReference type="ARBA" id="ARBA00022777"/>
    </source>
</evidence>
<reference evidence="8" key="1">
    <citation type="submission" date="2020-11" db="EMBL/GenBank/DDBJ databases">
        <title>Bacterial whole genome sequence for Panacibacter sp. DH6.</title>
        <authorList>
            <person name="Le V."/>
            <person name="Ko S."/>
            <person name="Ahn C.-Y."/>
            <person name="Oh H.-M."/>
        </authorList>
    </citation>
    <scope>NUCLEOTIDE SEQUENCE</scope>
    <source>
        <strain evidence="8">DH6</strain>
    </source>
</reference>
<dbReference type="InterPro" id="IPR011611">
    <property type="entry name" value="PfkB_dom"/>
</dbReference>
<evidence type="ECO:0000256" key="1">
    <source>
        <dbReference type="ARBA" id="ARBA00010688"/>
    </source>
</evidence>
<keyword evidence="2 6" id="KW-0808">Transferase</keyword>
<dbReference type="NCBIfam" id="TIGR03168">
    <property type="entry name" value="1-PFK"/>
    <property type="match status" value="1"/>
</dbReference>
<keyword evidence="4" id="KW-0418">Kinase</keyword>
<dbReference type="PANTHER" id="PTHR46566">
    <property type="entry name" value="1-PHOSPHOFRUCTOKINASE-RELATED"/>
    <property type="match status" value="1"/>
</dbReference>
<keyword evidence="9" id="KW-1185">Reference proteome</keyword>
<comment type="caution">
    <text evidence="8">The sequence shown here is derived from an EMBL/GenBank/DDBJ whole genome shotgun (WGS) entry which is preliminary data.</text>
</comment>
<dbReference type="PROSITE" id="PS00583">
    <property type="entry name" value="PFKB_KINASES_1"/>
    <property type="match status" value="1"/>
</dbReference>
<keyword evidence="5" id="KW-0067">ATP-binding</keyword>
<dbReference type="PROSITE" id="PS00584">
    <property type="entry name" value="PFKB_KINASES_2"/>
    <property type="match status" value="1"/>
</dbReference>
<evidence type="ECO:0000256" key="2">
    <source>
        <dbReference type="ARBA" id="ARBA00022679"/>
    </source>
</evidence>
<dbReference type="InterPro" id="IPR017583">
    <property type="entry name" value="Tagatose/fructose_Pkinase"/>
</dbReference>
<evidence type="ECO:0000259" key="7">
    <source>
        <dbReference type="Pfam" id="PF00294"/>
    </source>
</evidence>
<proteinExistence type="inferred from homology"/>
<dbReference type="SUPFAM" id="SSF53613">
    <property type="entry name" value="Ribokinase-like"/>
    <property type="match status" value="1"/>
</dbReference>
<dbReference type="Proteomes" id="UP000628448">
    <property type="component" value="Unassembled WGS sequence"/>
</dbReference>
<comment type="similarity">
    <text evidence="1">Belongs to the carbohydrate kinase PfkB family.</text>
</comment>
<gene>
    <name evidence="8" type="ORF">I5907_12270</name>
</gene>
<dbReference type="GO" id="GO:0003872">
    <property type="term" value="F:6-phosphofructokinase activity"/>
    <property type="evidence" value="ECO:0007669"/>
    <property type="project" value="TreeGrafter"/>
</dbReference>
<feature type="domain" description="Carbohydrate kinase PfkB" evidence="7">
    <location>
        <begin position="7"/>
        <end position="293"/>
    </location>
</feature>
<evidence type="ECO:0000313" key="9">
    <source>
        <dbReference type="Proteomes" id="UP000628448"/>
    </source>
</evidence>
<evidence type="ECO:0000256" key="5">
    <source>
        <dbReference type="ARBA" id="ARBA00022840"/>
    </source>
</evidence>
<dbReference type="FunFam" id="3.40.1190.20:FF:000001">
    <property type="entry name" value="Phosphofructokinase"/>
    <property type="match status" value="1"/>
</dbReference>
<dbReference type="GO" id="GO:0005829">
    <property type="term" value="C:cytosol"/>
    <property type="evidence" value="ECO:0007669"/>
    <property type="project" value="TreeGrafter"/>
</dbReference>
<dbReference type="RefSeq" id="WP_196991114.1">
    <property type="nucleotide sequence ID" value="NZ_JADWYR010000002.1"/>
</dbReference>
<dbReference type="Gene3D" id="3.40.1190.20">
    <property type="match status" value="1"/>
</dbReference>